<evidence type="ECO:0000313" key="1">
    <source>
        <dbReference type="EMBL" id="CAA6803176.1"/>
    </source>
</evidence>
<sequence>MGTFKGMRTKNGAFVTYADIPLDLRLDLKVHSPMGFEWGYNGSGPKQLALAILARILTNEKVVLEYYESFAKEYIEIMETSEWIIEDKIILNWLNSKNAFMNNPFLPPMFRIVNNFMFLNNKKLGSHLNCSQEYNMDKSEKEIGVYCNFSEIFHLKIKDLPTSIKFDFIDPVDFNDEEARITDNITFAHISRREDMLKMDFWFKINVLDYKDDINPIKLFNNFHLFLENSIQCEVTSNDADGNWLFLEFTYSINSNNDKDLKVIAKEIIANLRDKVEDVFFKTVDSNRFEAIFNLPEEYQSILKPYMLYFEEFLHDLCIETDVNIRKKGADTILSVEPKNKDEALEKIANALKMYISAPIVASGVSLEQKLQMQVALQKLHAECSHMESQLVLKSATLNVNQQQLIVQDKIISETKRILVEAGVNPEIITKNNLVLLESLKEINLDNKNISKSAFLDTFKAKFKLFEVFETNIEFTKKQLEDKNKDGK</sequence>
<dbReference type="AlphaFoldDB" id="A0A6S6SAE1"/>
<organism evidence="1">
    <name type="scientific">uncultured Sulfurovum sp</name>
    <dbReference type="NCBI Taxonomy" id="269237"/>
    <lineage>
        <taxon>Bacteria</taxon>
        <taxon>Pseudomonadati</taxon>
        <taxon>Campylobacterota</taxon>
        <taxon>Epsilonproteobacteria</taxon>
        <taxon>Campylobacterales</taxon>
        <taxon>Sulfurovaceae</taxon>
        <taxon>Sulfurovum</taxon>
        <taxon>environmental samples</taxon>
    </lineage>
</organism>
<dbReference type="EMBL" id="CACVAS010000030">
    <property type="protein sequence ID" value="CAA6803176.1"/>
    <property type="molecule type" value="Genomic_DNA"/>
</dbReference>
<gene>
    <name evidence="1" type="ORF">HELGO_WM2761</name>
</gene>
<proteinExistence type="predicted"/>
<protein>
    <submittedName>
        <fullName evidence="1">Uncharacterized protein</fullName>
    </submittedName>
</protein>
<accession>A0A6S6SAE1</accession>
<name>A0A6S6SAE1_9BACT</name>
<dbReference type="InterPro" id="IPR046164">
    <property type="entry name" value="DUF6166"/>
</dbReference>
<dbReference type="Pfam" id="PF19663">
    <property type="entry name" value="DUF6166"/>
    <property type="match status" value="1"/>
</dbReference>
<reference evidence="1" key="1">
    <citation type="submission" date="2020-01" db="EMBL/GenBank/DDBJ databases">
        <authorList>
            <person name="Meier V. D."/>
            <person name="Meier V D."/>
        </authorList>
    </citation>
    <scope>NUCLEOTIDE SEQUENCE</scope>
    <source>
        <strain evidence="1">HLG_WM_MAG_01</strain>
    </source>
</reference>